<proteinExistence type="predicted"/>
<feature type="compositionally biased region" description="Basic residues" evidence="1">
    <location>
        <begin position="10"/>
        <end position="23"/>
    </location>
</feature>
<accession>A0AAE1NNK7</accession>
<keyword evidence="3" id="KW-1185">Reference proteome</keyword>
<name>A0AAE1NNK7_9EUCA</name>
<evidence type="ECO:0000256" key="1">
    <source>
        <dbReference type="SAM" id="MobiDB-lite"/>
    </source>
</evidence>
<sequence>MMSKAEKARVTKRHPVTTKNKRKTLKGVAVAACRAREECQARSPPSLLHKMNSKQGRIGVLYVLASSLTLSLPSQPRRPVPLPHHGLDS</sequence>
<dbReference type="EMBL" id="JAWZYT010004835">
    <property type="protein sequence ID" value="KAK4292420.1"/>
    <property type="molecule type" value="Genomic_DNA"/>
</dbReference>
<reference evidence="2" key="1">
    <citation type="submission" date="2023-11" db="EMBL/GenBank/DDBJ databases">
        <title>Genome assemblies of two species of porcelain crab, Petrolisthes cinctipes and Petrolisthes manimaculis (Anomura: Porcellanidae).</title>
        <authorList>
            <person name="Angst P."/>
        </authorList>
    </citation>
    <scope>NUCLEOTIDE SEQUENCE</scope>
    <source>
        <strain evidence="2">PB745_02</strain>
        <tissue evidence="2">Gill</tissue>
    </source>
</reference>
<comment type="caution">
    <text evidence="2">The sequence shown here is derived from an EMBL/GenBank/DDBJ whole genome shotgun (WGS) entry which is preliminary data.</text>
</comment>
<gene>
    <name evidence="2" type="ORF">Pmani_034814</name>
</gene>
<evidence type="ECO:0000313" key="3">
    <source>
        <dbReference type="Proteomes" id="UP001292094"/>
    </source>
</evidence>
<protein>
    <submittedName>
        <fullName evidence="2">Uncharacterized protein</fullName>
    </submittedName>
</protein>
<feature type="region of interest" description="Disordered" evidence="1">
    <location>
        <begin position="1"/>
        <end position="23"/>
    </location>
</feature>
<organism evidence="2 3">
    <name type="scientific">Petrolisthes manimaculis</name>
    <dbReference type="NCBI Taxonomy" id="1843537"/>
    <lineage>
        <taxon>Eukaryota</taxon>
        <taxon>Metazoa</taxon>
        <taxon>Ecdysozoa</taxon>
        <taxon>Arthropoda</taxon>
        <taxon>Crustacea</taxon>
        <taxon>Multicrustacea</taxon>
        <taxon>Malacostraca</taxon>
        <taxon>Eumalacostraca</taxon>
        <taxon>Eucarida</taxon>
        <taxon>Decapoda</taxon>
        <taxon>Pleocyemata</taxon>
        <taxon>Anomura</taxon>
        <taxon>Galatheoidea</taxon>
        <taxon>Porcellanidae</taxon>
        <taxon>Petrolisthes</taxon>
    </lineage>
</organism>
<dbReference type="Proteomes" id="UP001292094">
    <property type="component" value="Unassembled WGS sequence"/>
</dbReference>
<dbReference type="AlphaFoldDB" id="A0AAE1NNK7"/>
<evidence type="ECO:0000313" key="2">
    <source>
        <dbReference type="EMBL" id="KAK4292420.1"/>
    </source>
</evidence>